<dbReference type="InterPro" id="IPR047964">
    <property type="entry name" value="EFR1-like"/>
</dbReference>
<sequence>MVFYFTGTGNSLYIAKQIEEEPISIPQVIKKDKLDFSDDSIGIVCPVYGHEVPPMVKDFMKKAEFHTDYFYMILTYGNRHGGAAELARDLCLECGIEPDYINVVLMVDNWLPSFDMEEQKHMDKNVEGQMDKILGDLKNREHKISEVTDQDRAAHIEFLTRMKGLPEDAWQHLIRVTDRCIGCGICEKVCPSGSIHVENGRAVHVPGNCQTCLACAHHCPEKAICLNMPEENPNARYRNEHISLGEIIKANQQTHLIPMAGER</sequence>
<dbReference type="PROSITE" id="PS00198">
    <property type="entry name" value="4FE4S_FER_1"/>
    <property type="match status" value="2"/>
</dbReference>
<protein>
    <submittedName>
        <fullName evidence="5">EFR1 family ferrodoxin</fullName>
    </submittedName>
</protein>
<reference evidence="5" key="1">
    <citation type="journal article" date="2021" name="PeerJ">
        <title>Extensive microbial diversity within the chicken gut microbiome revealed by metagenomics and culture.</title>
        <authorList>
            <person name="Gilroy R."/>
            <person name="Ravi A."/>
            <person name="Getino M."/>
            <person name="Pursley I."/>
            <person name="Horton D.L."/>
            <person name="Alikhan N.F."/>
            <person name="Baker D."/>
            <person name="Gharbi K."/>
            <person name="Hall N."/>
            <person name="Watson M."/>
            <person name="Adriaenssens E.M."/>
            <person name="Foster-Nyarko E."/>
            <person name="Jarju S."/>
            <person name="Secka A."/>
            <person name="Antonio M."/>
            <person name="Oren A."/>
            <person name="Chaudhuri R.R."/>
            <person name="La Ragione R."/>
            <person name="Hildebrand F."/>
            <person name="Pallen M.J."/>
        </authorList>
    </citation>
    <scope>NUCLEOTIDE SEQUENCE</scope>
    <source>
        <strain evidence="5">ChiSjej3B21-8574</strain>
    </source>
</reference>
<evidence type="ECO:0000256" key="3">
    <source>
        <dbReference type="ARBA" id="ARBA00023014"/>
    </source>
</evidence>
<feature type="domain" description="4Fe-4S ferredoxin-type" evidence="4">
    <location>
        <begin position="201"/>
        <end position="231"/>
    </location>
</feature>
<keyword evidence="2" id="KW-0408">Iron</keyword>
<proteinExistence type="predicted"/>
<dbReference type="Gene3D" id="3.30.70.20">
    <property type="match status" value="1"/>
</dbReference>
<comment type="caution">
    <text evidence="5">The sequence shown here is derived from an EMBL/GenBank/DDBJ whole genome shotgun (WGS) entry which is preliminary data.</text>
</comment>
<dbReference type="Gene3D" id="3.40.50.360">
    <property type="match status" value="1"/>
</dbReference>
<evidence type="ECO:0000313" key="5">
    <source>
        <dbReference type="EMBL" id="HJC50966.1"/>
    </source>
</evidence>
<dbReference type="GO" id="GO:0051536">
    <property type="term" value="F:iron-sulfur cluster binding"/>
    <property type="evidence" value="ECO:0007669"/>
    <property type="project" value="UniProtKB-KW"/>
</dbReference>
<dbReference type="Proteomes" id="UP000823904">
    <property type="component" value="Unassembled WGS sequence"/>
</dbReference>
<dbReference type="SUPFAM" id="SSF52218">
    <property type="entry name" value="Flavoproteins"/>
    <property type="match status" value="1"/>
</dbReference>
<dbReference type="EMBL" id="DWWD01000042">
    <property type="protein sequence ID" value="HJC50966.1"/>
    <property type="molecule type" value="Genomic_DNA"/>
</dbReference>
<evidence type="ECO:0000313" key="6">
    <source>
        <dbReference type="Proteomes" id="UP000823904"/>
    </source>
</evidence>
<evidence type="ECO:0000259" key="4">
    <source>
        <dbReference type="PROSITE" id="PS51379"/>
    </source>
</evidence>
<dbReference type="NCBIfam" id="NF038196">
    <property type="entry name" value="ferrodoxin_EFR1"/>
    <property type="match status" value="1"/>
</dbReference>
<keyword evidence="3" id="KW-0411">Iron-sulfur</keyword>
<keyword evidence="1" id="KW-0479">Metal-binding</keyword>
<name>A0A9D2PJ18_9FIRM</name>
<feature type="domain" description="4Fe-4S ferredoxin-type" evidence="4">
    <location>
        <begin position="170"/>
        <end position="200"/>
    </location>
</feature>
<dbReference type="InterPro" id="IPR017900">
    <property type="entry name" value="4Fe4S_Fe_S_CS"/>
</dbReference>
<dbReference type="GO" id="GO:0046872">
    <property type="term" value="F:metal ion binding"/>
    <property type="evidence" value="ECO:0007669"/>
    <property type="project" value="UniProtKB-KW"/>
</dbReference>
<reference evidence="5" key="2">
    <citation type="submission" date="2021-04" db="EMBL/GenBank/DDBJ databases">
        <authorList>
            <person name="Gilroy R."/>
        </authorList>
    </citation>
    <scope>NUCLEOTIDE SEQUENCE</scope>
    <source>
        <strain evidence="5">ChiSjej3B21-8574</strain>
    </source>
</reference>
<dbReference type="InterPro" id="IPR029039">
    <property type="entry name" value="Flavoprotein-like_sf"/>
</dbReference>
<dbReference type="PROSITE" id="PS51379">
    <property type="entry name" value="4FE4S_FER_2"/>
    <property type="match status" value="2"/>
</dbReference>
<dbReference type="SUPFAM" id="SSF54862">
    <property type="entry name" value="4Fe-4S ferredoxins"/>
    <property type="match status" value="1"/>
</dbReference>
<gene>
    <name evidence="5" type="ORF">H9754_10465</name>
</gene>
<dbReference type="InterPro" id="IPR017896">
    <property type="entry name" value="4Fe4S_Fe-S-bd"/>
</dbReference>
<organism evidence="5 6">
    <name type="scientific">Candidatus Anaerostipes avistercoris</name>
    <dbReference type="NCBI Taxonomy" id="2838462"/>
    <lineage>
        <taxon>Bacteria</taxon>
        <taxon>Bacillati</taxon>
        <taxon>Bacillota</taxon>
        <taxon>Clostridia</taxon>
        <taxon>Lachnospirales</taxon>
        <taxon>Lachnospiraceae</taxon>
        <taxon>Anaerostipes</taxon>
    </lineage>
</organism>
<dbReference type="Pfam" id="PF13237">
    <property type="entry name" value="Fer4_10"/>
    <property type="match status" value="1"/>
</dbReference>
<dbReference type="AlphaFoldDB" id="A0A9D2PJ18"/>
<evidence type="ECO:0000256" key="1">
    <source>
        <dbReference type="ARBA" id="ARBA00022723"/>
    </source>
</evidence>
<evidence type="ECO:0000256" key="2">
    <source>
        <dbReference type="ARBA" id="ARBA00023004"/>
    </source>
</evidence>
<accession>A0A9D2PJ18</accession>